<organism evidence="2 3">
    <name type="scientific">Eumeta variegata</name>
    <name type="common">Bagworm moth</name>
    <name type="synonym">Eumeta japonica</name>
    <dbReference type="NCBI Taxonomy" id="151549"/>
    <lineage>
        <taxon>Eukaryota</taxon>
        <taxon>Metazoa</taxon>
        <taxon>Ecdysozoa</taxon>
        <taxon>Arthropoda</taxon>
        <taxon>Hexapoda</taxon>
        <taxon>Insecta</taxon>
        <taxon>Pterygota</taxon>
        <taxon>Neoptera</taxon>
        <taxon>Endopterygota</taxon>
        <taxon>Lepidoptera</taxon>
        <taxon>Glossata</taxon>
        <taxon>Ditrysia</taxon>
        <taxon>Tineoidea</taxon>
        <taxon>Psychidae</taxon>
        <taxon>Oiketicinae</taxon>
        <taxon>Eumeta</taxon>
    </lineage>
</organism>
<evidence type="ECO:0000256" key="1">
    <source>
        <dbReference type="SAM" id="MobiDB-lite"/>
    </source>
</evidence>
<name>A0A4C1TC60_EUMVA</name>
<evidence type="ECO:0000313" key="3">
    <source>
        <dbReference type="Proteomes" id="UP000299102"/>
    </source>
</evidence>
<accession>A0A4C1TC60</accession>
<reference evidence="2 3" key="1">
    <citation type="journal article" date="2019" name="Commun. Biol.">
        <title>The bagworm genome reveals a unique fibroin gene that provides high tensile strength.</title>
        <authorList>
            <person name="Kono N."/>
            <person name="Nakamura H."/>
            <person name="Ohtoshi R."/>
            <person name="Tomita M."/>
            <person name="Numata K."/>
            <person name="Arakawa K."/>
        </authorList>
    </citation>
    <scope>NUCLEOTIDE SEQUENCE [LARGE SCALE GENOMIC DNA]</scope>
</reference>
<gene>
    <name evidence="2" type="ORF">EVAR_79705_1</name>
</gene>
<dbReference type="AlphaFoldDB" id="A0A4C1TC60"/>
<feature type="region of interest" description="Disordered" evidence="1">
    <location>
        <begin position="37"/>
        <end position="64"/>
    </location>
</feature>
<comment type="caution">
    <text evidence="2">The sequence shown here is derived from an EMBL/GenBank/DDBJ whole genome shotgun (WGS) entry which is preliminary data.</text>
</comment>
<protein>
    <submittedName>
        <fullName evidence="2">Uncharacterized protein</fullName>
    </submittedName>
</protein>
<dbReference type="Proteomes" id="UP000299102">
    <property type="component" value="Unassembled WGS sequence"/>
</dbReference>
<dbReference type="EMBL" id="BGZK01000044">
    <property type="protein sequence ID" value="GBP11028.1"/>
    <property type="molecule type" value="Genomic_DNA"/>
</dbReference>
<evidence type="ECO:0000313" key="2">
    <source>
        <dbReference type="EMBL" id="GBP11028.1"/>
    </source>
</evidence>
<sequence length="104" mass="11342">MVTVTVSTRIETRDDRFAARASSRWVGVTSRPECARAARAAPRVQGPSAPPFSEGIDRSNKKIRMPSDLKTLRCDVTSQIRGRYRVIRGGRAAPAPAPLALPAR</sequence>
<feature type="compositionally biased region" description="Basic and acidic residues" evidence="1">
    <location>
        <begin position="55"/>
        <end position="64"/>
    </location>
</feature>
<keyword evidence="3" id="KW-1185">Reference proteome</keyword>
<proteinExistence type="predicted"/>